<dbReference type="Gene3D" id="1.20.890.10">
    <property type="entry name" value="cAMP-dependent protein kinase regulatory subunit, dimerization-anchoring domain"/>
    <property type="match status" value="1"/>
</dbReference>
<evidence type="ECO:0000313" key="3">
    <source>
        <dbReference type="Proteomes" id="UP001212841"/>
    </source>
</evidence>
<gene>
    <name evidence="2" type="primary">DPY30</name>
    <name evidence="2" type="ORF">HK097_004286</name>
</gene>
<evidence type="ECO:0000313" key="2">
    <source>
        <dbReference type="EMBL" id="KAJ3035142.1"/>
    </source>
</evidence>
<feature type="compositionally biased region" description="Pro residues" evidence="1">
    <location>
        <begin position="8"/>
        <end position="18"/>
    </location>
</feature>
<dbReference type="EMBL" id="JADGJD010002080">
    <property type="protein sequence ID" value="KAJ3035142.1"/>
    <property type="molecule type" value="Genomic_DNA"/>
</dbReference>
<dbReference type="Pfam" id="PF05186">
    <property type="entry name" value="Dpy-30"/>
    <property type="match status" value="1"/>
</dbReference>
<reference evidence="2" key="1">
    <citation type="submission" date="2020-05" db="EMBL/GenBank/DDBJ databases">
        <title>Phylogenomic resolution of chytrid fungi.</title>
        <authorList>
            <person name="Stajich J.E."/>
            <person name="Amses K."/>
            <person name="Simmons R."/>
            <person name="Seto K."/>
            <person name="Myers J."/>
            <person name="Bonds A."/>
            <person name="Quandt C.A."/>
            <person name="Barry K."/>
            <person name="Liu P."/>
            <person name="Grigoriev I."/>
            <person name="Longcore J.E."/>
            <person name="James T.Y."/>
        </authorList>
    </citation>
    <scope>NUCLEOTIDE SEQUENCE</scope>
    <source>
        <strain evidence="2">JEL0318</strain>
    </source>
</reference>
<dbReference type="AlphaFoldDB" id="A0AAD5WWT9"/>
<organism evidence="2 3">
    <name type="scientific">Rhizophlyctis rosea</name>
    <dbReference type="NCBI Taxonomy" id="64517"/>
    <lineage>
        <taxon>Eukaryota</taxon>
        <taxon>Fungi</taxon>
        <taxon>Fungi incertae sedis</taxon>
        <taxon>Chytridiomycota</taxon>
        <taxon>Chytridiomycota incertae sedis</taxon>
        <taxon>Chytridiomycetes</taxon>
        <taxon>Rhizophlyctidales</taxon>
        <taxon>Rhizophlyctidaceae</taxon>
        <taxon>Rhizophlyctis</taxon>
    </lineage>
</organism>
<protein>
    <submittedName>
        <fullName evidence="2">Protein dpy-30</fullName>
    </submittedName>
</protein>
<dbReference type="InterPro" id="IPR007858">
    <property type="entry name" value="Dpy-30_motif"/>
</dbReference>
<keyword evidence="3" id="KW-1185">Reference proteome</keyword>
<proteinExistence type="predicted"/>
<evidence type="ECO:0000256" key="1">
    <source>
        <dbReference type="SAM" id="MobiDB-lite"/>
    </source>
</evidence>
<name>A0AAD5WWT9_9FUNG</name>
<feature type="region of interest" description="Disordered" evidence="1">
    <location>
        <begin position="1"/>
        <end position="32"/>
    </location>
</feature>
<dbReference type="Proteomes" id="UP001212841">
    <property type="component" value="Unassembled WGS sequence"/>
</dbReference>
<accession>A0AAD5WWT9</accession>
<sequence>MLADQPKPQTPQQPPTDSTPPSDASQKQLHEPFGLTKELEDILNGQRTNIINIDKDHLQGLPARAYLDQTVVPVLIEGLRALTKERYLAR</sequence>
<comment type="caution">
    <text evidence="2">The sequence shown here is derived from an EMBL/GenBank/DDBJ whole genome shotgun (WGS) entry which is preliminary data.</text>
</comment>